<name>A0A0B6Z9M1_9EUPU</name>
<sequence>KQFREADKRREKETVVEDKTVRDVDDAHTTEERAEENFDLERQKVILQTERDTLQKYRSELAKQEENVEQKIERLCMLEEEKEQLEEEKNRFERELENLRLAKKDFMKEQEIFRQKVGENQNNLEQEKREVIEINALKEEKPQKDCLELIDMLRQDKEVLEQKQTEYQERELLLNSDQEIVTKEQHTLTRYLNASIIDKKTLELKMVKFEENKLNGKESIGKTEKLHYDGTLSHTRDDSGIASETSRGNTTLNCEGKNSSTISEENC</sequence>
<feature type="region of interest" description="Disordered" evidence="2">
    <location>
        <begin position="230"/>
        <end position="267"/>
    </location>
</feature>
<feature type="compositionally biased region" description="Basic and acidic residues" evidence="2">
    <location>
        <begin position="230"/>
        <end position="239"/>
    </location>
</feature>
<feature type="coiled-coil region" evidence="1">
    <location>
        <begin position="47"/>
        <end position="109"/>
    </location>
</feature>
<dbReference type="AlphaFoldDB" id="A0A0B6Z9M1"/>
<protein>
    <submittedName>
        <fullName evidence="3">Uncharacterized protein</fullName>
    </submittedName>
</protein>
<dbReference type="EMBL" id="HACG01017771">
    <property type="protein sequence ID" value="CEK64636.1"/>
    <property type="molecule type" value="Transcribed_RNA"/>
</dbReference>
<keyword evidence="1" id="KW-0175">Coiled coil</keyword>
<feature type="non-terminal residue" evidence="3">
    <location>
        <position position="1"/>
    </location>
</feature>
<accession>A0A0B6Z9M1</accession>
<organism evidence="3">
    <name type="scientific">Arion vulgaris</name>
    <dbReference type="NCBI Taxonomy" id="1028688"/>
    <lineage>
        <taxon>Eukaryota</taxon>
        <taxon>Metazoa</taxon>
        <taxon>Spiralia</taxon>
        <taxon>Lophotrochozoa</taxon>
        <taxon>Mollusca</taxon>
        <taxon>Gastropoda</taxon>
        <taxon>Heterobranchia</taxon>
        <taxon>Euthyneura</taxon>
        <taxon>Panpulmonata</taxon>
        <taxon>Eupulmonata</taxon>
        <taxon>Stylommatophora</taxon>
        <taxon>Helicina</taxon>
        <taxon>Arionoidea</taxon>
        <taxon>Arionidae</taxon>
        <taxon>Arion</taxon>
    </lineage>
</organism>
<reference evidence="3" key="1">
    <citation type="submission" date="2014-12" db="EMBL/GenBank/DDBJ databases">
        <title>Insight into the proteome of Arion vulgaris.</title>
        <authorList>
            <person name="Aradska J."/>
            <person name="Bulat T."/>
            <person name="Smidak R."/>
            <person name="Sarate P."/>
            <person name="Gangsoo J."/>
            <person name="Sialana F."/>
            <person name="Bilban M."/>
            <person name="Lubec G."/>
        </authorList>
    </citation>
    <scope>NUCLEOTIDE SEQUENCE</scope>
    <source>
        <tissue evidence="3">Skin</tissue>
    </source>
</reference>
<gene>
    <name evidence="3" type="primary">ORF52384</name>
</gene>
<evidence type="ECO:0000256" key="2">
    <source>
        <dbReference type="SAM" id="MobiDB-lite"/>
    </source>
</evidence>
<evidence type="ECO:0000313" key="3">
    <source>
        <dbReference type="EMBL" id="CEK64636.1"/>
    </source>
</evidence>
<proteinExistence type="predicted"/>
<feature type="non-terminal residue" evidence="3">
    <location>
        <position position="267"/>
    </location>
</feature>
<feature type="compositionally biased region" description="Polar residues" evidence="2">
    <location>
        <begin position="242"/>
        <end position="267"/>
    </location>
</feature>
<evidence type="ECO:0000256" key="1">
    <source>
        <dbReference type="SAM" id="Coils"/>
    </source>
</evidence>